<accession>A0ABT6ZQ84</accession>
<reference evidence="2 3" key="1">
    <citation type="submission" date="2023-05" db="EMBL/GenBank/DDBJ databases">
        <title>Streptantibioticus silvisoli sp. nov., acidotolerant actinomycetes 1 from pine litter.</title>
        <authorList>
            <person name="Swiecimska M."/>
            <person name="Golinska P."/>
            <person name="Sangal V."/>
            <person name="Wachnowicz B."/>
            <person name="Goodfellow M."/>
        </authorList>
    </citation>
    <scope>NUCLEOTIDE SEQUENCE [LARGE SCALE GENOMIC DNA]</scope>
    <source>
        <strain evidence="2 3">DSM 42109</strain>
    </source>
</reference>
<keyword evidence="1" id="KW-1133">Transmembrane helix</keyword>
<proteinExistence type="predicted"/>
<keyword evidence="3" id="KW-1185">Reference proteome</keyword>
<comment type="caution">
    <text evidence="2">The sequence shown here is derived from an EMBL/GenBank/DDBJ whole genome shotgun (WGS) entry which is preliminary data.</text>
</comment>
<keyword evidence="1" id="KW-0472">Membrane</keyword>
<dbReference type="Proteomes" id="UP001214441">
    <property type="component" value="Unassembled WGS sequence"/>
</dbReference>
<feature type="transmembrane region" description="Helical" evidence="1">
    <location>
        <begin position="27"/>
        <end position="46"/>
    </location>
</feature>
<evidence type="ECO:0000313" key="3">
    <source>
        <dbReference type="Proteomes" id="UP001214441"/>
    </source>
</evidence>
<evidence type="ECO:0000313" key="2">
    <source>
        <dbReference type="EMBL" id="MDJ1131213.1"/>
    </source>
</evidence>
<gene>
    <name evidence="2" type="ORF">NMN56_004410</name>
</gene>
<evidence type="ECO:0000256" key="1">
    <source>
        <dbReference type="SAM" id="Phobius"/>
    </source>
</evidence>
<keyword evidence="1" id="KW-0812">Transmembrane</keyword>
<organism evidence="2 3">
    <name type="scientific">Streptomyces iconiensis</name>
    <dbReference type="NCBI Taxonomy" id="1384038"/>
    <lineage>
        <taxon>Bacteria</taxon>
        <taxon>Bacillati</taxon>
        <taxon>Actinomycetota</taxon>
        <taxon>Actinomycetes</taxon>
        <taxon>Kitasatosporales</taxon>
        <taxon>Streptomycetaceae</taxon>
        <taxon>Streptomyces</taxon>
    </lineage>
</organism>
<dbReference type="RefSeq" id="WP_274039044.1">
    <property type="nucleotide sequence ID" value="NZ_JANCPR020000004.1"/>
</dbReference>
<name>A0ABT6ZQ84_9ACTN</name>
<protein>
    <submittedName>
        <fullName evidence="2">Uncharacterized protein</fullName>
    </submittedName>
</protein>
<dbReference type="EMBL" id="JANCPR020000004">
    <property type="protein sequence ID" value="MDJ1131213.1"/>
    <property type="molecule type" value="Genomic_DNA"/>
</dbReference>
<sequence length="49" mass="5043">MTILVLLAVVFVAALIGAVIAMRRDLLLAAAFALGTASAALIHLVLELL</sequence>